<accession>A0A8J4YUQ6</accession>
<feature type="compositionally biased region" description="Low complexity" evidence="1">
    <location>
        <begin position="58"/>
        <end position="80"/>
    </location>
</feature>
<dbReference type="AlphaFoldDB" id="A0A8J4YUQ6"/>
<gene>
    <name evidence="2" type="ORF">GWK47_032074</name>
</gene>
<feature type="compositionally biased region" description="Polar residues" evidence="1">
    <location>
        <begin position="122"/>
        <end position="135"/>
    </location>
</feature>
<dbReference type="EMBL" id="JACEEZ010001972">
    <property type="protein sequence ID" value="KAG0728631.1"/>
    <property type="molecule type" value="Genomic_DNA"/>
</dbReference>
<sequence>MAKFHSPHPSSGEELSPSVRSVKHASNHPRMTRQSVASHRLSPDVTAAPTPDPHLGKTPARPSSSKKAAATRASTSAASTNADCPELFKDDTTASASNHPRRYLHQHVASTSAALRPPSPFPHSSTQTPQRSSHSFHFRGPTPMFGKGAGTRHLRGHVNFYQVKPYPHYTGKVTQLDALTRQTLPQLLFSSF</sequence>
<evidence type="ECO:0000313" key="3">
    <source>
        <dbReference type="Proteomes" id="UP000770661"/>
    </source>
</evidence>
<feature type="compositionally biased region" description="Basic residues" evidence="1">
    <location>
        <begin position="21"/>
        <end position="31"/>
    </location>
</feature>
<reference evidence="2" key="1">
    <citation type="submission" date="2020-07" db="EMBL/GenBank/DDBJ databases">
        <title>The High-quality genome of the commercially important snow crab, Chionoecetes opilio.</title>
        <authorList>
            <person name="Jeong J.-H."/>
            <person name="Ryu S."/>
        </authorList>
    </citation>
    <scope>NUCLEOTIDE SEQUENCE</scope>
    <source>
        <strain evidence="2">MADBK_172401_WGS</strain>
        <tissue evidence="2">Digestive gland</tissue>
    </source>
</reference>
<dbReference type="Proteomes" id="UP000770661">
    <property type="component" value="Unassembled WGS sequence"/>
</dbReference>
<organism evidence="2 3">
    <name type="scientific">Chionoecetes opilio</name>
    <name type="common">Atlantic snow crab</name>
    <name type="synonym">Cancer opilio</name>
    <dbReference type="NCBI Taxonomy" id="41210"/>
    <lineage>
        <taxon>Eukaryota</taxon>
        <taxon>Metazoa</taxon>
        <taxon>Ecdysozoa</taxon>
        <taxon>Arthropoda</taxon>
        <taxon>Crustacea</taxon>
        <taxon>Multicrustacea</taxon>
        <taxon>Malacostraca</taxon>
        <taxon>Eumalacostraca</taxon>
        <taxon>Eucarida</taxon>
        <taxon>Decapoda</taxon>
        <taxon>Pleocyemata</taxon>
        <taxon>Brachyura</taxon>
        <taxon>Eubrachyura</taxon>
        <taxon>Majoidea</taxon>
        <taxon>Majidae</taxon>
        <taxon>Chionoecetes</taxon>
    </lineage>
</organism>
<protein>
    <submittedName>
        <fullName evidence="2">Uncharacterized protein</fullName>
    </submittedName>
</protein>
<evidence type="ECO:0000313" key="2">
    <source>
        <dbReference type="EMBL" id="KAG0728631.1"/>
    </source>
</evidence>
<keyword evidence="3" id="KW-1185">Reference proteome</keyword>
<comment type="caution">
    <text evidence="2">The sequence shown here is derived from an EMBL/GenBank/DDBJ whole genome shotgun (WGS) entry which is preliminary data.</text>
</comment>
<evidence type="ECO:0000256" key="1">
    <source>
        <dbReference type="SAM" id="MobiDB-lite"/>
    </source>
</evidence>
<proteinExistence type="predicted"/>
<name>A0A8J4YUQ6_CHIOP</name>
<feature type="region of interest" description="Disordered" evidence="1">
    <location>
        <begin position="1"/>
        <end position="150"/>
    </location>
</feature>